<dbReference type="RefSeq" id="XP_011631187.1">
    <property type="nucleotide sequence ID" value="XM_011632885.2"/>
</dbReference>
<keyword evidence="3" id="KW-0479">Metal-binding</keyword>
<name>A0A6I9WHK5_9HYME</name>
<dbReference type="KEGG" id="pbar:105423210"/>
<reference evidence="7" key="1">
    <citation type="submission" date="2025-08" db="UniProtKB">
        <authorList>
            <consortium name="RefSeq"/>
        </authorList>
    </citation>
    <scope>IDENTIFICATION</scope>
</reference>
<sequence>MDDANSMGGVINEDHEIPPAKYEYLDHTADVQLHAWGDTLEEAFEQCAMAMFGYMTDLERVEITQVHHIEAEGDDMESLLFHFLDELLFMFSAEPYIVAKKVEITEFNREEFKIKATAYGEEFVIGKHTQGAEVKAITYSAMQINVQPQVEKPEIFVIVDI</sequence>
<evidence type="ECO:0000256" key="2">
    <source>
        <dbReference type="ARBA" id="ARBA00022694"/>
    </source>
</evidence>
<gene>
    <name evidence="7" type="primary">LOC105423210</name>
</gene>
<dbReference type="PANTHER" id="PTHR12682">
    <property type="entry name" value="ARCHEASE"/>
    <property type="match status" value="1"/>
</dbReference>
<dbReference type="InterPro" id="IPR023572">
    <property type="entry name" value="Archease_dom"/>
</dbReference>
<dbReference type="GO" id="GO:0046872">
    <property type="term" value="F:metal ion binding"/>
    <property type="evidence" value="ECO:0007669"/>
    <property type="project" value="UniProtKB-KW"/>
</dbReference>
<dbReference type="InterPro" id="IPR036820">
    <property type="entry name" value="Archease_dom_sf"/>
</dbReference>
<dbReference type="FunFam" id="3.55.10.10:FF:000001">
    <property type="entry name" value="protein archease isoform X1"/>
    <property type="match status" value="1"/>
</dbReference>
<organism evidence="6 7">
    <name type="scientific">Pogonomyrmex barbatus</name>
    <name type="common">red harvester ant</name>
    <dbReference type="NCBI Taxonomy" id="144034"/>
    <lineage>
        <taxon>Eukaryota</taxon>
        <taxon>Metazoa</taxon>
        <taxon>Ecdysozoa</taxon>
        <taxon>Arthropoda</taxon>
        <taxon>Hexapoda</taxon>
        <taxon>Insecta</taxon>
        <taxon>Pterygota</taxon>
        <taxon>Neoptera</taxon>
        <taxon>Endopterygota</taxon>
        <taxon>Hymenoptera</taxon>
        <taxon>Apocrita</taxon>
        <taxon>Aculeata</taxon>
        <taxon>Formicoidea</taxon>
        <taxon>Formicidae</taxon>
        <taxon>Myrmicinae</taxon>
        <taxon>Pogonomyrmex</taxon>
    </lineage>
</organism>
<evidence type="ECO:0000313" key="6">
    <source>
        <dbReference type="Proteomes" id="UP000504615"/>
    </source>
</evidence>
<evidence type="ECO:0000256" key="3">
    <source>
        <dbReference type="ARBA" id="ARBA00022723"/>
    </source>
</evidence>
<dbReference type="Proteomes" id="UP000504615">
    <property type="component" value="Unplaced"/>
</dbReference>
<dbReference type="OrthoDB" id="2190767at2759"/>
<feature type="domain" description="Archease" evidence="5">
    <location>
        <begin position="22"/>
        <end position="161"/>
    </location>
</feature>
<keyword evidence="2" id="KW-0819">tRNA processing</keyword>
<dbReference type="GeneID" id="105423210"/>
<keyword evidence="4" id="KW-0106">Calcium</keyword>
<comment type="similarity">
    <text evidence="1">Belongs to the archease family.</text>
</comment>
<evidence type="ECO:0000259" key="5">
    <source>
        <dbReference type="Pfam" id="PF01951"/>
    </source>
</evidence>
<evidence type="ECO:0000313" key="7">
    <source>
        <dbReference type="RefSeq" id="XP_011631187.1"/>
    </source>
</evidence>
<protein>
    <submittedName>
        <fullName evidence="7">Protein archease-like</fullName>
    </submittedName>
</protein>
<dbReference type="SUPFAM" id="SSF69819">
    <property type="entry name" value="MTH1598-like"/>
    <property type="match status" value="1"/>
</dbReference>
<keyword evidence="6" id="KW-1185">Reference proteome</keyword>
<evidence type="ECO:0000256" key="4">
    <source>
        <dbReference type="ARBA" id="ARBA00022837"/>
    </source>
</evidence>
<dbReference type="Pfam" id="PF01951">
    <property type="entry name" value="Archease"/>
    <property type="match status" value="1"/>
</dbReference>
<dbReference type="AlphaFoldDB" id="A0A6I9WHK5"/>
<evidence type="ECO:0000256" key="1">
    <source>
        <dbReference type="ARBA" id="ARBA00007963"/>
    </source>
</evidence>
<dbReference type="PANTHER" id="PTHR12682:SF11">
    <property type="entry name" value="PROTEIN ARCHEASE"/>
    <property type="match status" value="1"/>
</dbReference>
<dbReference type="GO" id="GO:0006388">
    <property type="term" value="P:tRNA splicing, via endonucleolytic cleavage and ligation"/>
    <property type="evidence" value="ECO:0007669"/>
    <property type="project" value="TreeGrafter"/>
</dbReference>
<dbReference type="CTD" id="42551"/>
<dbReference type="InterPro" id="IPR002804">
    <property type="entry name" value="Archease"/>
</dbReference>
<dbReference type="GO" id="GO:0072669">
    <property type="term" value="C:tRNA-splicing ligase complex"/>
    <property type="evidence" value="ECO:0007669"/>
    <property type="project" value="TreeGrafter"/>
</dbReference>
<dbReference type="Gene3D" id="3.55.10.10">
    <property type="entry name" value="Archease domain"/>
    <property type="match status" value="1"/>
</dbReference>
<proteinExistence type="inferred from homology"/>
<accession>A0A6I9WHK5</accession>